<protein>
    <submittedName>
        <fullName evidence="8">Oligosaccharide flippase family protein</fullName>
    </submittedName>
</protein>
<dbReference type="Pfam" id="PF13440">
    <property type="entry name" value="Polysacc_synt_3"/>
    <property type="match status" value="1"/>
</dbReference>
<keyword evidence="6 7" id="KW-0472">Membrane</keyword>
<dbReference type="Proteomes" id="UP000658514">
    <property type="component" value="Unassembled WGS sequence"/>
</dbReference>
<feature type="transmembrane region" description="Helical" evidence="7">
    <location>
        <begin position="444"/>
        <end position="465"/>
    </location>
</feature>
<evidence type="ECO:0000256" key="5">
    <source>
        <dbReference type="ARBA" id="ARBA00022989"/>
    </source>
</evidence>
<feature type="transmembrane region" description="Helical" evidence="7">
    <location>
        <begin position="145"/>
        <end position="171"/>
    </location>
</feature>
<evidence type="ECO:0000313" key="9">
    <source>
        <dbReference type="Proteomes" id="UP000658514"/>
    </source>
</evidence>
<gene>
    <name evidence="8" type="ORF">H6G24_02565</name>
</gene>
<feature type="transmembrane region" description="Helical" evidence="7">
    <location>
        <begin position="111"/>
        <end position="133"/>
    </location>
</feature>
<dbReference type="PANTHER" id="PTHR30250">
    <property type="entry name" value="PST FAMILY PREDICTED COLANIC ACID TRANSPORTER"/>
    <property type="match status" value="1"/>
</dbReference>
<feature type="transmembrane region" description="Helical" evidence="7">
    <location>
        <begin position="245"/>
        <end position="270"/>
    </location>
</feature>
<evidence type="ECO:0000256" key="6">
    <source>
        <dbReference type="ARBA" id="ARBA00023136"/>
    </source>
</evidence>
<keyword evidence="3" id="KW-1003">Cell membrane</keyword>
<evidence type="ECO:0000256" key="4">
    <source>
        <dbReference type="ARBA" id="ARBA00022692"/>
    </source>
</evidence>
<evidence type="ECO:0000256" key="2">
    <source>
        <dbReference type="ARBA" id="ARBA00007430"/>
    </source>
</evidence>
<keyword evidence="4 7" id="KW-0812">Transmembrane</keyword>
<keyword evidence="9" id="KW-1185">Reference proteome</keyword>
<proteinExistence type="inferred from homology"/>
<evidence type="ECO:0000256" key="3">
    <source>
        <dbReference type="ARBA" id="ARBA00022475"/>
    </source>
</evidence>
<dbReference type="InterPro" id="IPR050833">
    <property type="entry name" value="Poly_Biosynth_Transport"/>
</dbReference>
<dbReference type="EMBL" id="JACJQH010000003">
    <property type="protein sequence ID" value="MBD2194378.1"/>
    <property type="molecule type" value="Genomic_DNA"/>
</dbReference>
<feature type="transmembrane region" description="Helical" evidence="7">
    <location>
        <begin position="291"/>
        <end position="311"/>
    </location>
</feature>
<feature type="transmembrane region" description="Helical" evidence="7">
    <location>
        <begin position="206"/>
        <end position="225"/>
    </location>
</feature>
<feature type="transmembrane region" description="Helical" evidence="7">
    <location>
        <begin position="356"/>
        <end position="373"/>
    </location>
</feature>
<feature type="transmembrane region" description="Helical" evidence="7">
    <location>
        <begin position="12"/>
        <end position="35"/>
    </location>
</feature>
<accession>A0ABR8A4U8</accession>
<name>A0ABR8A4U8_9CYAN</name>
<feature type="transmembrane region" description="Helical" evidence="7">
    <location>
        <begin position="79"/>
        <end position="105"/>
    </location>
</feature>
<comment type="caution">
    <text evidence="8">The sequence shown here is derived from an EMBL/GenBank/DDBJ whole genome shotgun (WGS) entry which is preliminary data.</text>
</comment>
<dbReference type="PANTHER" id="PTHR30250:SF10">
    <property type="entry name" value="LIPOPOLYSACCHARIDE BIOSYNTHESIS PROTEIN WZXC"/>
    <property type="match status" value="1"/>
</dbReference>
<feature type="transmembrane region" description="Helical" evidence="7">
    <location>
        <begin position="47"/>
        <end position="67"/>
    </location>
</feature>
<dbReference type="RefSeq" id="WP_190538517.1">
    <property type="nucleotide sequence ID" value="NZ_CAWPNO010000062.1"/>
</dbReference>
<evidence type="ECO:0000256" key="7">
    <source>
        <dbReference type="SAM" id="Phobius"/>
    </source>
</evidence>
<comment type="subcellular location">
    <subcellularLocation>
        <location evidence="1">Cell membrane</location>
        <topology evidence="1">Multi-pass membrane protein</topology>
    </subcellularLocation>
</comment>
<evidence type="ECO:0000313" key="8">
    <source>
        <dbReference type="EMBL" id="MBD2194378.1"/>
    </source>
</evidence>
<feature type="transmembrane region" description="Helical" evidence="7">
    <location>
        <begin position="317"/>
        <end position="335"/>
    </location>
</feature>
<organism evidence="8 9">
    <name type="scientific">Calothrix parietina FACHB-288</name>
    <dbReference type="NCBI Taxonomy" id="2692896"/>
    <lineage>
        <taxon>Bacteria</taxon>
        <taxon>Bacillati</taxon>
        <taxon>Cyanobacteriota</taxon>
        <taxon>Cyanophyceae</taxon>
        <taxon>Nostocales</taxon>
        <taxon>Calotrichaceae</taxon>
        <taxon>Calothrix</taxon>
    </lineage>
</organism>
<feature type="transmembrane region" description="Helical" evidence="7">
    <location>
        <begin position="411"/>
        <end position="432"/>
    </location>
</feature>
<evidence type="ECO:0000256" key="1">
    <source>
        <dbReference type="ARBA" id="ARBA00004651"/>
    </source>
</evidence>
<feature type="transmembrane region" description="Helical" evidence="7">
    <location>
        <begin position="177"/>
        <end position="194"/>
    </location>
</feature>
<feature type="transmembrane region" description="Helical" evidence="7">
    <location>
        <begin position="379"/>
        <end position="399"/>
    </location>
</feature>
<comment type="similarity">
    <text evidence="2">Belongs to the polysaccharide synthase family.</text>
</comment>
<keyword evidence="5 7" id="KW-1133">Transmembrane helix</keyword>
<sequence length="479" mass="53953">MNSNSIIKNGFWTTYGAIVNRLFALLSNLLLARLLLPSDFGVISVAYIFWSFINLFVQGTTGDFLVYKGLEDRRYIDTTYSLSICIGMVGAATMIALSPIAANFFDIPDLIGLLAFFAFNFFLSSVQAVYAGIMRRRMQYQELANAALISSMIRIFTTAGCALAGLSYWSFAIGDTIFWLSIFWITAYQANFNFYLKIDPKIRSEALSYCIASVGSSLGFYINSNSDNFVIGRLLGTTNLGYYNFAYQVTTAFSLIMSQVMNQLGISVFAQMKDERQQEDALVKVVEQMSYFAALLFAVIYLIVDKTFIIYVFGEKFIPSASVIPWLLIFAYFRLINTSLSSMMAAKGRPDINAKVNLQIAPLAVIGFLIGAWKGGILGVAIAVVLILGFTWTIFWWWSACRTFGWSLFKYLTPCFQALFMSLFALGINFIIPTSKFISPIIYIVLYLLLVRLLVPNQFFTYLSLIKKLGRKVKQFSFR</sequence>
<reference evidence="8 9" key="1">
    <citation type="journal article" date="2020" name="ISME J.">
        <title>Comparative genomics reveals insights into cyanobacterial evolution and habitat adaptation.</title>
        <authorList>
            <person name="Chen M.Y."/>
            <person name="Teng W.K."/>
            <person name="Zhao L."/>
            <person name="Hu C.X."/>
            <person name="Zhou Y.K."/>
            <person name="Han B.P."/>
            <person name="Song L.R."/>
            <person name="Shu W.S."/>
        </authorList>
    </citation>
    <scope>NUCLEOTIDE SEQUENCE [LARGE SCALE GENOMIC DNA]</scope>
    <source>
        <strain evidence="8 9">FACHB-288</strain>
    </source>
</reference>